<dbReference type="STRING" id="202956.BJN41_06685"/>
<dbReference type="GO" id="GO:0005829">
    <property type="term" value="C:cytosol"/>
    <property type="evidence" value="ECO:0007669"/>
    <property type="project" value="TreeGrafter"/>
</dbReference>
<organism evidence="1 2">
    <name type="scientific">Acinetobacter towneri</name>
    <dbReference type="NCBI Taxonomy" id="202956"/>
    <lineage>
        <taxon>Bacteria</taxon>
        <taxon>Pseudomonadati</taxon>
        <taxon>Pseudomonadota</taxon>
        <taxon>Gammaproteobacteria</taxon>
        <taxon>Moraxellales</taxon>
        <taxon>Moraxellaceae</taxon>
        <taxon>Acinetobacter</taxon>
    </lineage>
</organism>
<gene>
    <name evidence="1" type="ORF">BJN41_06685</name>
</gene>
<dbReference type="AlphaFoldDB" id="A0A1E8E1A1"/>
<dbReference type="NCBIfam" id="TIGR01509">
    <property type="entry name" value="HAD-SF-IA-v3"/>
    <property type="match status" value="1"/>
</dbReference>
<sequence length="224" mass="26049">MRKNIIMFDMDGTLLDLAYDDFIWNEQLPIRYAELHACSLARSKEILYVFYQEHSHTLEWYSSRFWTAKVGVDMLAMQLEYKDQVTLRPQAIELLEYLKNNGYRIWLTTNADCAGLDFKLAHTGLTKYFEVIVSSESVGYAKERVEFWQTLQQQHAFNPADCYFIDDTEKVLNGAKAFGIGHLYSIAQPSSAKPARQTCNYPMLHQLTDLIPVLEQFEDTQKYA</sequence>
<dbReference type="SUPFAM" id="SSF56784">
    <property type="entry name" value="HAD-like"/>
    <property type="match status" value="1"/>
</dbReference>
<dbReference type="CDD" id="cd01427">
    <property type="entry name" value="HAD_like"/>
    <property type="match status" value="1"/>
</dbReference>
<dbReference type="SFLD" id="SFLDS00003">
    <property type="entry name" value="Haloacid_Dehalogenase"/>
    <property type="match status" value="1"/>
</dbReference>
<accession>A0A1E8E1A1</accession>
<dbReference type="PANTHER" id="PTHR43434:SF3">
    <property type="entry name" value="GMP_IMP NUCLEOTIDASE YRFG"/>
    <property type="match status" value="1"/>
</dbReference>
<dbReference type="GO" id="GO:0006281">
    <property type="term" value="P:DNA repair"/>
    <property type="evidence" value="ECO:0007669"/>
    <property type="project" value="TreeGrafter"/>
</dbReference>
<dbReference type="InterPro" id="IPR023214">
    <property type="entry name" value="HAD_sf"/>
</dbReference>
<dbReference type="GO" id="GO:0008967">
    <property type="term" value="F:phosphoglycolate phosphatase activity"/>
    <property type="evidence" value="ECO:0007669"/>
    <property type="project" value="TreeGrafter"/>
</dbReference>
<dbReference type="InterPro" id="IPR006439">
    <property type="entry name" value="HAD-SF_hydro_IA"/>
</dbReference>
<reference evidence="1 2" key="1">
    <citation type="submission" date="2016-10" db="EMBL/GenBank/DDBJ databases">
        <title>Genome of airborne Acinetobacter sp. 5-2Ac02 in the hospital environment: Species near to Acinetobacter towneri.</title>
        <authorList>
            <person name="Barbosa B."/>
            <person name="Fernandez-Garcia L."/>
            <person name="Gato E."/>
            <person name="Leao R."/>
            <person name="Albano R."/>
            <person name="Fernandez B."/>
            <person name="Fernandez-Cuenca F."/>
            <person name="Marques E."/>
            <person name="Tomas M."/>
        </authorList>
    </citation>
    <scope>NUCLEOTIDE SEQUENCE [LARGE SCALE GENOMIC DNA]</scope>
    <source>
        <strain evidence="1 2">5-2Ac02</strain>
    </source>
</reference>
<comment type="caution">
    <text evidence="1">The sequence shown here is derived from an EMBL/GenBank/DDBJ whole genome shotgun (WGS) entry which is preliminary data.</text>
</comment>
<dbReference type="eggNOG" id="COG1011">
    <property type="taxonomic scope" value="Bacteria"/>
</dbReference>
<evidence type="ECO:0000313" key="2">
    <source>
        <dbReference type="Proteomes" id="UP000186931"/>
    </source>
</evidence>
<dbReference type="Pfam" id="PF00702">
    <property type="entry name" value="Hydrolase"/>
    <property type="match status" value="1"/>
</dbReference>
<protein>
    <submittedName>
        <fullName evidence="1">Haloacid dehalogenase</fullName>
    </submittedName>
</protein>
<proteinExistence type="predicted"/>
<dbReference type="EMBL" id="MKQS01000013">
    <property type="protein sequence ID" value="OFE43349.1"/>
    <property type="molecule type" value="Genomic_DNA"/>
</dbReference>
<dbReference type="InterPro" id="IPR036412">
    <property type="entry name" value="HAD-like_sf"/>
</dbReference>
<dbReference type="Gene3D" id="3.40.50.1000">
    <property type="entry name" value="HAD superfamily/HAD-like"/>
    <property type="match status" value="1"/>
</dbReference>
<dbReference type="Proteomes" id="UP000186931">
    <property type="component" value="Unassembled WGS sequence"/>
</dbReference>
<dbReference type="RefSeq" id="WP_070154530.1">
    <property type="nucleotide sequence ID" value="NZ_MKQS01000013.1"/>
</dbReference>
<dbReference type="PANTHER" id="PTHR43434">
    <property type="entry name" value="PHOSPHOGLYCOLATE PHOSPHATASE"/>
    <property type="match status" value="1"/>
</dbReference>
<name>A0A1E8E1A1_9GAMM</name>
<dbReference type="InterPro" id="IPR050155">
    <property type="entry name" value="HAD-like_hydrolase_sf"/>
</dbReference>
<dbReference type="SFLD" id="SFLDG01129">
    <property type="entry name" value="C1.5:_HAD__Beta-PGM__Phosphata"/>
    <property type="match status" value="1"/>
</dbReference>
<evidence type="ECO:0000313" key="1">
    <source>
        <dbReference type="EMBL" id="OFE43349.1"/>
    </source>
</evidence>